<dbReference type="Proteomes" id="UP000823749">
    <property type="component" value="Chromosome 8"/>
</dbReference>
<reference evidence="1" key="1">
    <citation type="submission" date="2020-08" db="EMBL/GenBank/DDBJ databases">
        <title>Plant Genome Project.</title>
        <authorList>
            <person name="Zhang R.-G."/>
        </authorList>
    </citation>
    <scope>NUCLEOTIDE SEQUENCE</scope>
    <source>
        <strain evidence="1">WSP0</strain>
        <tissue evidence="1">Leaf</tissue>
    </source>
</reference>
<protein>
    <submittedName>
        <fullName evidence="1">Uncharacterized protein</fullName>
    </submittedName>
</protein>
<comment type="caution">
    <text evidence="1">The sequence shown here is derived from an EMBL/GenBank/DDBJ whole genome shotgun (WGS) entry which is preliminary data.</text>
</comment>
<keyword evidence="2" id="KW-1185">Reference proteome</keyword>
<gene>
    <name evidence="1" type="ORF">RHGRI_022838</name>
</gene>
<dbReference type="EMBL" id="JACTNZ010000008">
    <property type="protein sequence ID" value="KAG5534847.1"/>
    <property type="molecule type" value="Genomic_DNA"/>
</dbReference>
<sequence length="115" mass="12249">MIYHPSDTIKLSLDIASQISETSKRSAMCDNNGEIDSVVVSAGNVNVNVKLPRASFSNTAVCANEGRFRIVSDGAWQKESLRAAAAWIAFDEGNQEIGCNEIVLFICPVVNGGGS</sequence>
<evidence type="ECO:0000313" key="2">
    <source>
        <dbReference type="Proteomes" id="UP000823749"/>
    </source>
</evidence>
<organism evidence="1 2">
    <name type="scientific">Rhododendron griersonianum</name>
    <dbReference type="NCBI Taxonomy" id="479676"/>
    <lineage>
        <taxon>Eukaryota</taxon>
        <taxon>Viridiplantae</taxon>
        <taxon>Streptophyta</taxon>
        <taxon>Embryophyta</taxon>
        <taxon>Tracheophyta</taxon>
        <taxon>Spermatophyta</taxon>
        <taxon>Magnoliopsida</taxon>
        <taxon>eudicotyledons</taxon>
        <taxon>Gunneridae</taxon>
        <taxon>Pentapetalae</taxon>
        <taxon>asterids</taxon>
        <taxon>Ericales</taxon>
        <taxon>Ericaceae</taxon>
        <taxon>Ericoideae</taxon>
        <taxon>Rhodoreae</taxon>
        <taxon>Rhododendron</taxon>
    </lineage>
</organism>
<proteinExistence type="predicted"/>
<evidence type="ECO:0000313" key="1">
    <source>
        <dbReference type="EMBL" id="KAG5534847.1"/>
    </source>
</evidence>
<name>A0AAV6J376_9ERIC</name>
<accession>A0AAV6J376</accession>
<dbReference type="AlphaFoldDB" id="A0AAV6J376"/>